<dbReference type="EMBL" id="JARAWP010000046">
    <property type="protein sequence ID" value="MDX3025371.1"/>
    <property type="molecule type" value="Genomic_DNA"/>
</dbReference>
<organism evidence="1 2">
    <name type="scientific">Streptomyces acidiscabies</name>
    <dbReference type="NCBI Taxonomy" id="42234"/>
    <lineage>
        <taxon>Bacteria</taxon>
        <taxon>Bacillati</taxon>
        <taxon>Actinomycetota</taxon>
        <taxon>Actinomycetes</taxon>
        <taxon>Kitasatosporales</taxon>
        <taxon>Streptomycetaceae</taxon>
        <taxon>Streptomyces</taxon>
    </lineage>
</organism>
<proteinExistence type="predicted"/>
<accession>A0ABU4MBZ3</accession>
<evidence type="ECO:0000313" key="2">
    <source>
        <dbReference type="Proteomes" id="UP001272987"/>
    </source>
</evidence>
<dbReference type="Proteomes" id="UP001272987">
    <property type="component" value="Unassembled WGS sequence"/>
</dbReference>
<reference evidence="1 2" key="1">
    <citation type="journal article" date="2023" name="Microb. Genom.">
        <title>Mesoterricola silvestris gen. nov., sp. nov., Mesoterricola sediminis sp. nov., Geothrix oryzae sp. nov., Geothrix edaphica sp. nov., Geothrix rubra sp. nov., and Geothrix limicola sp. nov., six novel members of Acidobacteriota isolated from soils.</title>
        <authorList>
            <person name="Weisberg A.J."/>
            <person name="Pearce E."/>
            <person name="Kramer C.G."/>
            <person name="Chang J.H."/>
            <person name="Clarke C.R."/>
        </authorList>
    </citation>
    <scope>NUCLEOTIDE SEQUENCE [LARGE SCALE GENOMIC DNA]</scope>
    <source>
        <strain evidence="1 2">NB05-1H</strain>
    </source>
</reference>
<dbReference type="RefSeq" id="WP_319167492.1">
    <property type="nucleotide sequence ID" value="NZ_CP122370.1"/>
</dbReference>
<sequence length="135" mass="14315">MAEAASSGTATALTPAPSSRADVIDAATIRQTFSTVLRATHPVPVEEQALVGTMLLGHVQLLVPELTAALPRLRGEWRCAGEHVLASTRRMLKAGLGTSQDDLDMMATQCRALLSLRQHAAPLTCLTARTTEGRS</sequence>
<comment type="caution">
    <text evidence="1">The sequence shown here is derived from an EMBL/GenBank/DDBJ whole genome shotgun (WGS) entry which is preliminary data.</text>
</comment>
<evidence type="ECO:0000313" key="1">
    <source>
        <dbReference type="EMBL" id="MDX3025371.1"/>
    </source>
</evidence>
<protein>
    <submittedName>
        <fullName evidence="1">Uncharacterized protein</fullName>
    </submittedName>
</protein>
<keyword evidence="2" id="KW-1185">Reference proteome</keyword>
<gene>
    <name evidence="1" type="ORF">PV666_47035</name>
</gene>
<name>A0ABU4MBZ3_9ACTN</name>